<dbReference type="EMBL" id="CAUOFW020006644">
    <property type="protein sequence ID" value="CAK9175576.1"/>
    <property type="molecule type" value="Genomic_DNA"/>
</dbReference>
<comment type="caution">
    <text evidence="1">The sequence shown here is derived from an EMBL/GenBank/DDBJ whole genome shotgun (WGS) entry which is preliminary data.</text>
</comment>
<organism evidence="1 2">
    <name type="scientific">Ilex paraguariensis</name>
    <name type="common">yerba mate</name>
    <dbReference type="NCBI Taxonomy" id="185542"/>
    <lineage>
        <taxon>Eukaryota</taxon>
        <taxon>Viridiplantae</taxon>
        <taxon>Streptophyta</taxon>
        <taxon>Embryophyta</taxon>
        <taxon>Tracheophyta</taxon>
        <taxon>Spermatophyta</taxon>
        <taxon>Magnoliopsida</taxon>
        <taxon>eudicotyledons</taxon>
        <taxon>Gunneridae</taxon>
        <taxon>Pentapetalae</taxon>
        <taxon>asterids</taxon>
        <taxon>campanulids</taxon>
        <taxon>Aquifoliales</taxon>
        <taxon>Aquifoliaceae</taxon>
        <taxon>Ilex</taxon>
    </lineage>
</organism>
<evidence type="ECO:0000313" key="1">
    <source>
        <dbReference type="EMBL" id="CAK9175576.1"/>
    </source>
</evidence>
<protein>
    <submittedName>
        <fullName evidence="1">Uncharacterized protein</fullName>
    </submittedName>
</protein>
<dbReference type="AlphaFoldDB" id="A0ABC8U9E2"/>
<gene>
    <name evidence="1" type="ORF">ILEXP_LOCUS45383</name>
</gene>
<evidence type="ECO:0000313" key="2">
    <source>
        <dbReference type="Proteomes" id="UP001642360"/>
    </source>
</evidence>
<accession>A0ABC8U9E2</accession>
<reference evidence="1 2" key="1">
    <citation type="submission" date="2024-02" db="EMBL/GenBank/DDBJ databases">
        <authorList>
            <person name="Vignale AGUSTIN F."/>
            <person name="Sosa J E."/>
            <person name="Modenutti C."/>
        </authorList>
    </citation>
    <scope>NUCLEOTIDE SEQUENCE [LARGE SCALE GENOMIC DNA]</scope>
</reference>
<keyword evidence="2" id="KW-1185">Reference proteome</keyword>
<sequence>MPQFRRHEALTGSPRFFFMSIPYSFAQTFWPQSFGSDSIASYDFLSYVNKASELSSDFANVSGDLGENCDRHRLRVRHSVQTIINQMRETVQETSLAWKSNVDIFGAGVGFNDEGGGGFATYKRVVASVEEVPVESLQQQEIAFMLIGHILDKVQIDLKLL</sequence>
<proteinExistence type="predicted"/>
<dbReference type="Proteomes" id="UP001642360">
    <property type="component" value="Unassembled WGS sequence"/>
</dbReference>
<name>A0ABC8U9E2_9AQUA</name>